<dbReference type="Proteomes" id="UP001418222">
    <property type="component" value="Unassembled WGS sequence"/>
</dbReference>
<organism evidence="1 2">
    <name type="scientific">Platanthera zijinensis</name>
    <dbReference type="NCBI Taxonomy" id="2320716"/>
    <lineage>
        <taxon>Eukaryota</taxon>
        <taxon>Viridiplantae</taxon>
        <taxon>Streptophyta</taxon>
        <taxon>Embryophyta</taxon>
        <taxon>Tracheophyta</taxon>
        <taxon>Spermatophyta</taxon>
        <taxon>Magnoliopsida</taxon>
        <taxon>Liliopsida</taxon>
        <taxon>Asparagales</taxon>
        <taxon>Orchidaceae</taxon>
        <taxon>Orchidoideae</taxon>
        <taxon>Orchideae</taxon>
        <taxon>Orchidinae</taxon>
        <taxon>Platanthera</taxon>
    </lineage>
</organism>
<gene>
    <name evidence="1" type="ORF">KSP39_PZI005936</name>
</gene>
<dbReference type="EMBL" id="JBBWWQ010000004">
    <property type="protein sequence ID" value="KAK8949648.1"/>
    <property type="molecule type" value="Genomic_DNA"/>
</dbReference>
<evidence type="ECO:0000313" key="2">
    <source>
        <dbReference type="Proteomes" id="UP001418222"/>
    </source>
</evidence>
<keyword evidence="2" id="KW-1185">Reference proteome</keyword>
<sequence length="128" mass="14568">MPMSSGIKNFIMTKINNVLSDFSRAASAWKHQLCSRGALWEGSSRNLPKDARSSSFRAQRCIDIAVLCACFFVRSELLMKSMCRDRSLDGRANTVPDFCRLHLETESRYTMEGISLSLNFTFTKRNKT</sequence>
<proteinExistence type="predicted"/>
<dbReference type="AlphaFoldDB" id="A0AAP0BUM4"/>
<evidence type="ECO:0000313" key="1">
    <source>
        <dbReference type="EMBL" id="KAK8949648.1"/>
    </source>
</evidence>
<accession>A0AAP0BUM4</accession>
<name>A0AAP0BUM4_9ASPA</name>
<comment type="caution">
    <text evidence="1">The sequence shown here is derived from an EMBL/GenBank/DDBJ whole genome shotgun (WGS) entry which is preliminary data.</text>
</comment>
<reference evidence="1 2" key="1">
    <citation type="journal article" date="2022" name="Nat. Plants">
        <title>Genomes of leafy and leafless Platanthera orchids illuminate the evolution of mycoheterotrophy.</title>
        <authorList>
            <person name="Li M.H."/>
            <person name="Liu K.W."/>
            <person name="Li Z."/>
            <person name="Lu H.C."/>
            <person name="Ye Q.L."/>
            <person name="Zhang D."/>
            <person name="Wang J.Y."/>
            <person name="Li Y.F."/>
            <person name="Zhong Z.M."/>
            <person name="Liu X."/>
            <person name="Yu X."/>
            <person name="Liu D.K."/>
            <person name="Tu X.D."/>
            <person name="Liu B."/>
            <person name="Hao Y."/>
            <person name="Liao X.Y."/>
            <person name="Jiang Y.T."/>
            <person name="Sun W.H."/>
            <person name="Chen J."/>
            <person name="Chen Y.Q."/>
            <person name="Ai Y."/>
            <person name="Zhai J.W."/>
            <person name="Wu S.S."/>
            <person name="Zhou Z."/>
            <person name="Hsiao Y.Y."/>
            <person name="Wu W.L."/>
            <person name="Chen Y.Y."/>
            <person name="Lin Y.F."/>
            <person name="Hsu J.L."/>
            <person name="Li C.Y."/>
            <person name="Wang Z.W."/>
            <person name="Zhao X."/>
            <person name="Zhong W.Y."/>
            <person name="Ma X.K."/>
            <person name="Ma L."/>
            <person name="Huang J."/>
            <person name="Chen G.Z."/>
            <person name="Huang M.Z."/>
            <person name="Huang L."/>
            <person name="Peng D.H."/>
            <person name="Luo Y.B."/>
            <person name="Zou S.Q."/>
            <person name="Chen S.P."/>
            <person name="Lan S."/>
            <person name="Tsai W.C."/>
            <person name="Van de Peer Y."/>
            <person name="Liu Z.J."/>
        </authorList>
    </citation>
    <scope>NUCLEOTIDE SEQUENCE [LARGE SCALE GENOMIC DNA]</scope>
    <source>
        <strain evidence="1">Lor287</strain>
    </source>
</reference>
<protein>
    <submittedName>
        <fullName evidence="1">Uncharacterized protein</fullName>
    </submittedName>
</protein>